<name>A0A1I6HUB0_9EURY</name>
<dbReference type="Proteomes" id="UP000243250">
    <property type="component" value="Unassembled WGS sequence"/>
</dbReference>
<organism evidence="8 9">
    <name type="scientific">Halogeometricum limi</name>
    <dbReference type="NCBI Taxonomy" id="555875"/>
    <lineage>
        <taxon>Archaea</taxon>
        <taxon>Methanobacteriati</taxon>
        <taxon>Methanobacteriota</taxon>
        <taxon>Stenosarchaea group</taxon>
        <taxon>Halobacteria</taxon>
        <taxon>Halobacteriales</taxon>
        <taxon>Haloferacaceae</taxon>
        <taxon>Halogeometricum</taxon>
    </lineage>
</organism>
<evidence type="ECO:0000256" key="5">
    <source>
        <dbReference type="ARBA" id="ARBA00022989"/>
    </source>
</evidence>
<feature type="transmembrane region" description="Helical" evidence="7">
    <location>
        <begin position="196"/>
        <end position="217"/>
    </location>
</feature>
<dbReference type="EMBL" id="FOYS01000004">
    <property type="protein sequence ID" value="SFR57830.1"/>
    <property type="molecule type" value="Genomic_DNA"/>
</dbReference>
<comment type="subcellular location">
    <subcellularLocation>
        <location evidence="1">Cell membrane</location>
        <topology evidence="1">Multi-pass membrane protein</topology>
    </subcellularLocation>
</comment>
<gene>
    <name evidence="8" type="ORF">SAMN04488124_2442</name>
</gene>
<feature type="transmembrane region" description="Helical" evidence="7">
    <location>
        <begin position="354"/>
        <end position="374"/>
    </location>
</feature>
<reference evidence="9" key="1">
    <citation type="submission" date="2016-10" db="EMBL/GenBank/DDBJ databases">
        <authorList>
            <person name="Varghese N."/>
            <person name="Submissions S."/>
        </authorList>
    </citation>
    <scope>NUCLEOTIDE SEQUENCE [LARGE SCALE GENOMIC DNA]</scope>
    <source>
        <strain evidence="9">CGMCC 1.8711</strain>
    </source>
</reference>
<comment type="similarity">
    <text evidence="2">Belongs to the polysaccharide synthase family.</text>
</comment>
<dbReference type="STRING" id="555875.SAMN04488124_2442"/>
<feature type="transmembrane region" description="Helical" evidence="7">
    <location>
        <begin position="317"/>
        <end position="342"/>
    </location>
</feature>
<feature type="transmembrane region" description="Helical" evidence="7">
    <location>
        <begin position="104"/>
        <end position="122"/>
    </location>
</feature>
<dbReference type="InterPro" id="IPR050833">
    <property type="entry name" value="Poly_Biosynth_Transport"/>
</dbReference>
<dbReference type="Pfam" id="PF13440">
    <property type="entry name" value="Polysacc_synt_3"/>
    <property type="match status" value="1"/>
</dbReference>
<feature type="transmembrane region" description="Helical" evidence="7">
    <location>
        <begin position="386"/>
        <end position="406"/>
    </location>
</feature>
<feature type="transmembrane region" description="Helical" evidence="7">
    <location>
        <begin position="47"/>
        <end position="72"/>
    </location>
</feature>
<dbReference type="RefSeq" id="WP_089881251.1">
    <property type="nucleotide sequence ID" value="NZ_FOYS01000004.1"/>
</dbReference>
<evidence type="ECO:0000256" key="3">
    <source>
        <dbReference type="ARBA" id="ARBA00022475"/>
    </source>
</evidence>
<feature type="transmembrane region" description="Helical" evidence="7">
    <location>
        <begin position="134"/>
        <end position="154"/>
    </location>
</feature>
<keyword evidence="9" id="KW-1185">Reference proteome</keyword>
<protein>
    <submittedName>
        <fullName evidence="8">Polysaccharide transporter, PST family</fullName>
    </submittedName>
</protein>
<feature type="transmembrane region" description="Helical" evidence="7">
    <location>
        <begin position="439"/>
        <end position="460"/>
    </location>
</feature>
<evidence type="ECO:0000256" key="2">
    <source>
        <dbReference type="ARBA" id="ARBA00007430"/>
    </source>
</evidence>
<sequence length="510" mass="54135">MRWPRDLLSTLRGGPLPSGSLVERAVKGGLWAAGTNVGERLVLLGRFVVLATVLPPSEFGLLGIALLVVAIFERLSDLGLDAALVQRAEDDVDDYLDTALAMRAVRGAALLALGLAVAPLAADFFGDSRLTDVIRVLALSPFLFGLQNPGMVYLQKELDFRRKAVYRMTGAVVDTAVAVGYTFVVAPLLLNRDPTVWALVFGVVAGNLTRVLVSYVVHDYRPGLGVDVARARELVTYGKWMTGLNALVFLVTEGDDIFVGWALGSTAVGFYQMAYRFSNAPATEITHVVSDVVFPTYSKLQNDAARLREAYFRTLQLTTFVAFPVAVGVAAIAPTFVLTVFGPEWEPAIDVMRVLAVFGLLRSLGATTGPLFQAVGRPDLGTKVQFGKLVVLAALVVPLTDAYGLVGTALAVVGASVCFSEPVSAYLAVDIVDGRFRTLARVVGYPAVASALMAAVVVSLQAQVGVGVLGLAFLVASGVVTYAAVVLLFELRLGYDMRTVARTLAGGFGN</sequence>
<dbReference type="OrthoDB" id="202076at2157"/>
<dbReference type="PANTHER" id="PTHR30250">
    <property type="entry name" value="PST FAMILY PREDICTED COLANIC ACID TRANSPORTER"/>
    <property type="match status" value="1"/>
</dbReference>
<accession>A0A1I6HUB0</accession>
<evidence type="ECO:0000313" key="8">
    <source>
        <dbReference type="EMBL" id="SFR57830.1"/>
    </source>
</evidence>
<feature type="transmembrane region" description="Helical" evidence="7">
    <location>
        <begin position="166"/>
        <end position="190"/>
    </location>
</feature>
<proteinExistence type="inferred from homology"/>
<keyword evidence="3" id="KW-1003">Cell membrane</keyword>
<keyword evidence="4 7" id="KW-0812">Transmembrane</keyword>
<evidence type="ECO:0000256" key="7">
    <source>
        <dbReference type="SAM" id="Phobius"/>
    </source>
</evidence>
<feature type="transmembrane region" description="Helical" evidence="7">
    <location>
        <begin position="466"/>
        <end position="489"/>
    </location>
</feature>
<evidence type="ECO:0000256" key="1">
    <source>
        <dbReference type="ARBA" id="ARBA00004651"/>
    </source>
</evidence>
<evidence type="ECO:0000256" key="6">
    <source>
        <dbReference type="ARBA" id="ARBA00023136"/>
    </source>
</evidence>
<dbReference type="PANTHER" id="PTHR30250:SF10">
    <property type="entry name" value="LIPOPOLYSACCHARIDE BIOSYNTHESIS PROTEIN WZXC"/>
    <property type="match status" value="1"/>
</dbReference>
<keyword evidence="6 7" id="KW-0472">Membrane</keyword>
<evidence type="ECO:0000256" key="4">
    <source>
        <dbReference type="ARBA" id="ARBA00022692"/>
    </source>
</evidence>
<evidence type="ECO:0000313" key="9">
    <source>
        <dbReference type="Proteomes" id="UP000243250"/>
    </source>
</evidence>
<keyword evidence="5 7" id="KW-1133">Transmembrane helix</keyword>
<dbReference type="AlphaFoldDB" id="A0A1I6HUB0"/>
<dbReference type="GO" id="GO:0005886">
    <property type="term" value="C:plasma membrane"/>
    <property type="evidence" value="ECO:0007669"/>
    <property type="project" value="UniProtKB-SubCell"/>
</dbReference>
<dbReference type="CDD" id="cd13127">
    <property type="entry name" value="MATE_tuaB_like"/>
    <property type="match status" value="1"/>
</dbReference>